<proteinExistence type="predicted"/>
<dbReference type="EMBL" id="VSSQ01001639">
    <property type="protein sequence ID" value="MPM10005.1"/>
    <property type="molecule type" value="Genomic_DNA"/>
</dbReference>
<accession>A0A644X1G4</accession>
<gene>
    <name evidence="1" type="ORF">SDC9_56329</name>
</gene>
<protein>
    <submittedName>
        <fullName evidence="1">Uncharacterized protein</fullName>
    </submittedName>
</protein>
<dbReference type="AlphaFoldDB" id="A0A644X1G4"/>
<reference evidence="1" key="1">
    <citation type="submission" date="2019-08" db="EMBL/GenBank/DDBJ databases">
        <authorList>
            <person name="Kucharzyk K."/>
            <person name="Murdoch R.W."/>
            <person name="Higgins S."/>
            <person name="Loffler F."/>
        </authorList>
    </citation>
    <scope>NUCLEOTIDE SEQUENCE</scope>
</reference>
<comment type="caution">
    <text evidence="1">The sequence shown here is derived from an EMBL/GenBank/DDBJ whole genome shotgun (WGS) entry which is preliminary data.</text>
</comment>
<name>A0A644X1G4_9ZZZZ</name>
<sequence length="142" mass="16358">MTRPESDREEAQFGLRDKVRESVLSDALADYDEHSELYPERVLTLHNALPVVMGKIPCTELREEDVLCLKDILPRFGELARCKTGKEVCAFVDSLSARFEQHPEYREAGYRRLLWELEDEIIGAYAEVFSVWLTEPGVPDIK</sequence>
<organism evidence="1">
    <name type="scientific">bioreactor metagenome</name>
    <dbReference type="NCBI Taxonomy" id="1076179"/>
    <lineage>
        <taxon>unclassified sequences</taxon>
        <taxon>metagenomes</taxon>
        <taxon>ecological metagenomes</taxon>
    </lineage>
</organism>
<evidence type="ECO:0000313" key="1">
    <source>
        <dbReference type="EMBL" id="MPM10005.1"/>
    </source>
</evidence>